<dbReference type="GO" id="GO:0003677">
    <property type="term" value="F:DNA binding"/>
    <property type="evidence" value="ECO:0007669"/>
    <property type="project" value="UniProtKB-UniRule"/>
</dbReference>
<evidence type="ECO:0000256" key="4">
    <source>
        <dbReference type="ARBA" id="ARBA00023015"/>
    </source>
</evidence>
<comment type="subcellular location">
    <subcellularLocation>
        <location evidence="8 9">Nucleus</location>
    </subcellularLocation>
</comment>
<evidence type="ECO:0000256" key="9">
    <source>
        <dbReference type="RuleBase" id="RU369094"/>
    </source>
</evidence>
<evidence type="ECO:0000259" key="11">
    <source>
        <dbReference type="PROSITE" id="PS50884"/>
    </source>
</evidence>
<keyword evidence="6 9" id="KW-0804">Transcription</keyword>
<dbReference type="GO" id="GO:0008270">
    <property type="term" value="F:zinc ion binding"/>
    <property type="evidence" value="ECO:0007669"/>
    <property type="project" value="UniProtKB-KW"/>
</dbReference>
<evidence type="ECO:0000313" key="12">
    <source>
        <dbReference type="EMBL" id="AFS64079.1"/>
    </source>
</evidence>
<feature type="compositionally biased region" description="Low complexity" evidence="10">
    <location>
        <begin position="167"/>
        <end position="185"/>
    </location>
</feature>
<evidence type="ECO:0000256" key="1">
    <source>
        <dbReference type="ARBA" id="ARBA00022723"/>
    </source>
</evidence>
<comment type="function">
    <text evidence="9">Transcription factor that binds specifically to a 5'-AA[AG]G-3' consensus core sequence.</text>
</comment>
<feature type="domain" description="Dof-type" evidence="11">
    <location>
        <begin position="107"/>
        <end position="161"/>
    </location>
</feature>
<keyword evidence="7 8" id="KW-0539">Nucleus</keyword>
<feature type="region of interest" description="Disordered" evidence="10">
    <location>
        <begin position="62"/>
        <end position="85"/>
    </location>
</feature>
<dbReference type="PANTHER" id="PTHR31992:SF351">
    <property type="entry name" value="DOF ZINC FINGER PROTEIN"/>
    <property type="match status" value="1"/>
</dbReference>
<dbReference type="PANTHER" id="PTHR31992">
    <property type="entry name" value="DOF ZINC FINGER PROTEIN DOF1.4-RELATED"/>
    <property type="match status" value="1"/>
</dbReference>
<keyword evidence="5 8" id="KW-0238">DNA-binding</keyword>
<accession>K0A048</accession>
<evidence type="ECO:0000256" key="6">
    <source>
        <dbReference type="ARBA" id="ARBA00023163"/>
    </source>
</evidence>
<evidence type="ECO:0000256" key="7">
    <source>
        <dbReference type="ARBA" id="ARBA00023242"/>
    </source>
</evidence>
<evidence type="ECO:0000256" key="2">
    <source>
        <dbReference type="ARBA" id="ARBA00022771"/>
    </source>
</evidence>
<dbReference type="Pfam" id="PF02701">
    <property type="entry name" value="Zn_ribbon_Dof"/>
    <property type="match status" value="1"/>
</dbReference>
<dbReference type="PROSITE" id="PS50884">
    <property type="entry name" value="ZF_DOF_2"/>
    <property type="match status" value="1"/>
</dbReference>
<reference evidence="12" key="1">
    <citation type="journal article" date="2013" name="Plant Mol. Biol.">
        <title>A WRKY gene from Tamarix hispida, ThWRKY4, mediates abiotic stress responses by modulating reactive oxygen species and expression of stress-responsive genes.</title>
        <authorList>
            <person name="Zheng L."/>
            <person name="Liu G."/>
            <person name="Meng X."/>
            <person name="Liu Y."/>
            <person name="Ji X."/>
            <person name="Li Y."/>
            <person name="Nie X."/>
            <person name="Wang Y."/>
        </authorList>
    </citation>
    <scope>NUCLEOTIDE SEQUENCE</scope>
</reference>
<evidence type="ECO:0000256" key="8">
    <source>
        <dbReference type="PROSITE-ProRule" id="PRU00071"/>
    </source>
</evidence>
<dbReference type="AlphaFoldDB" id="K0A048"/>
<feature type="compositionally biased region" description="Basic residues" evidence="10">
    <location>
        <begin position="157"/>
        <end position="166"/>
    </location>
</feature>
<dbReference type="EMBL" id="JX416203">
    <property type="protein sequence ID" value="AFS64079.1"/>
    <property type="molecule type" value="Genomic_DNA"/>
</dbReference>
<name>K0A048_9CARY</name>
<protein>
    <recommendedName>
        <fullName evidence="9">Dof zinc finger protein</fullName>
    </recommendedName>
</protein>
<evidence type="ECO:0000256" key="10">
    <source>
        <dbReference type="SAM" id="MobiDB-lite"/>
    </source>
</evidence>
<dbReference type="GO" id="GO:0005634">
    <property type="term" value="C:nucleus"/>
    <property type="evidence" value="ECO:0007669"/>
    <property type="project" value="UniProtKB-SubCell"/>
</dbReference>
<dbReference type="InterPro" id="IPR045174">
    <property type="entry name" value="Dof"/>
</dbReference>
<gene>
    <name evidence="12" type="primary">Dof6</name>
</gene>
<evidence type="ECO:0000256" key="3">
    <source>
        <dbReference type="ARBA" id="ARBA00022833"/>
    </source>
</evidence>
<feature type="region of interest" description="Disordered" evidence="10">
    <location>
        <begin position="392"/>
        <end position="414"/>
    </location>
</feature>
<feature type="compositionally biased region" description="Low complexity" evidence="10">
    <location>
        <begin position="392"/>
        <end position="407"/>
    </location>
</feature>
<organism evidence="12">
    <name type="scientific">Tamarix hispida</name>
    <dbReference type="NCBI Taxonomy" id="189793"/>
    <lineage>
        <taxon>Eukaryota</taxon>
        <taxon>Viridiplantae</taxon>
        <taxon>Streptophyta</taxon>
        <taxon>Embryophyta</taxon>
        <taxon>Tracheophyta</taxon>
        <taxon>Spermatophyta</taxon>
        <taxon>Magnoliopsida</taxon>
        <taxon>eudicotyledons</taxon>
        <taxon>Gunneridae</taxon>
        <taxon>Pentapetalae</taxon>
        <taxon>Caryophyllales</taxon>
        <taxon>Tamaricaceae</taxon>
        <taxon>Tamarix</taxon>
    </lineage>
</organism>
<evidence type="ECO:0000256" key="5">
    <source>
        <dbReference type="ARBA" id="ARBA00023125"/>
    </source>
</evidence>
<dbReference type="GO" id="GO:0003700">
    <property type="term" value="F:DNA-binding transcription factor activity"/>
    <property type="evidence" value="ECO:0007669"/>
    <property type="project" value="UniProtKB-UniRule"/>
</dbReference>
<proteinExistence type="predicted"/>
<keyword evidence="1 9" id="KW-0479">Metal-binding</keyword>
<keyword evidence="2 8" id="KW-0863">Zinc-finger</keyword>
<dbReference type="PROSITE" id="PS01361">
    <property type="entry name" value="ZF_DOF_1"/>
    <property type="match status" value="1"/>
</dbReference>
<feature type="region of interest" description="Disordered" evidence="10">
    <location>
        <begin position="151"/>
        <end position="186"/>
    </location>
</feature>
<keyword evidence="3 9" id="KW-0862">Zinc</keyword>
<sequence>MVFSSLPLYLDPPNWQEQGYSALQHLNRNQQQTNGNHENPQLIQQLQRPPQVPHDYMANFTSGGGRGDAGGSSTPTNTTTALIGPPNSLAERARLAKIAAQPEGGPLKCPRCDSINTKFCYFNNYNFSQPRHFCKTCRRYWTRGGALRNVPVGGGCRRNKRSKRNQSKSNTSSGINSSGSNTTGIQTTSEGIILTSEGTGSRLLSGGHLSRTPQLSLMASLQNVSGLGMGNFGIDFPAGGLQPHQLAATNTMASSASRQIDQFGTATAGGGGSSTPLYLYRQLEPTHDQFPVMVAASGFHEVPSSAAGLYPFENEDCSGATNNYGSDGGRNINHQNDQQQLMSMVRSIYNKAGTTISTASSGAVENQNGPVKMEDQNFSFHKLLLGMSTAGSTNRSWNNNTGSSGNGYDHGSNC</sequence>
<dbReference type="InterPro" id="IPR003851">
    <property type="entry name" value="Znf_Dof"/>
</dbReference>
<keyword evidence="4 9" id="KW-0805">Transcription regulation</keyword>